<sequence length="106" mass="11693">MLTFSTILSPDGHHEVNELEFDTHLSEQYISPETSLPYYQAYQVNVPCKGLVLDVKIPFHAGEMAREGSNSNNTILFEAYATINGTINGKTITGYGVPEQKRAQGS</sequence>
<comment type="caution">
    <text evidence="1">The sequence shown here is derived from an EMBL/GenBank/DDBJ whole genome shotgun (WGS) entry which is preliminary data.</text>
</comment>
<organism evidence="1 2">
    <name type="scientific">Phlyctema vagabunda</name>
    <dbReference type="NCBI Taxonomy" id="108571"/>
    <lineage>
        <taxon>Eukaryota</taxon>
        <taxon>Fungi</taxon>
        <taxon>Dikarya</taxon>
        <taxon>Ascomycota</taxon>
        <taxon>Pezizomycotina</taxon>
        <taxon>Leotiomycetes</taxon>
        <taxon>Helotiales</taxon>
        <taxon>Dermateaceae</taxon>
        <taxon>Phlyctema</taxon>
    </lineage>
</organism>
<proteinExistence type="predicted"/>
<reference evidence="1 2" key="1">
    <citation type="submission" date="2024-06" db="EMBL/GenBank/DDBJ databases">
        <title>Complete genome of Phlyctema vagabunda strain 19-DSS-EL-015.</title>
        <authorList>
            <person name="Fiorenzani C."/>
        </authorList>
    </citation>
    <scope>NUCLEOTIDE SEQUENCE [LARGE SCALE GENOMIC DNA]</scope>
    <source>
        <strain evidence="1 2">19-DSS-EL-015</strain>
    </source>
</reference>
<dbReference type="Proteomes" id="UP001629113">
    <property type="component" value="Unassembled WGS sequence"/>
</dbReference>
<accession>A0ABR4PHY1</accession>
<name>A0ABR4PHY1_9HELO</name>
<keyword evidence="2" id="KW-1185">Reference proteome</keyword>
<evidence type="ECO:0000313" key="2">
    <source>
        <dbReference type="Proteomes" id="UP001629113"/>
    </source>
</evidence>
<evidence type="ECO:0000313" key="1">
    <source>
        <dbReference type="EMBL" id="KAL3422938.1"/>
    </source>
</evidence>
<protein>
    <submittedName>
        <fullName evidence="1">Uncharacterized protein</fullName>
    </submittedName>
</protein>
<dbReference type="SUPFAM" id="SSF159245">
    <property type="entry name" value="AttH-like"/>
    <property type="match status" value="1"/>
</dbReference>
<gene>
    <name evidence="1" type="ORF">PVAG01_04685</name>
</gene>
<dbReference type="EMBL" id="JBFCZG010000004">
    <property type="protein sequence ID" value="KAL3422938.1"/>
    <property type="molecule type" value="Genomic_DNA"/>
</dbReference>